<feature type="compositionally biased region" description="Gly residues" evidence="1">
    <location>
        <begin position="128"/>
        <end position="137"/>
    </location>
</feature>
<reference evidence="2 3" key="2">
    <citation type="submission" date="2018-11" db="EMBL/GenBank/DDBJ databases">
        <authorList>
            <consortium name="Pathogen Informatics"/>
        </authorList>
    </citation>
    <scope>NUCLEOTIDE SEQUENCE [LARGE SCALE GENOMIC DNA]</scope>
    <source>
        <strain evidence="2 3">NST_G2</strain>
    </source>
</reference>
<proteinExistence type="predicted"/>
<reference evidence="4" key="1">
    <citation type="submission" date="2016-06" db="UniProtKB">
        <authorList>
            <consortium name="WormBaseParasite"/>
        </authorList>
    </citation>
    <scope>IDENTIFICATION</scope>
</reference>
<keyword evidence="3" id="KW-1185">Reference proteome</keyword>
<protein>
    <submittedName>
        <fullName evidence="4">Secreted protein</fullName>
    </submittedName>
</protein>
<organism evidence="4">
    <name type="scientific">Schistocephalus solidus</name>
    <name type="common">Tapeworm</name>
    <dbReference type="NCBI Taxonomy" id="70667"/>
    <lineage>
        <taxon>Eukaryota</taxon>
        <taxon>Metazoa</taxon>
        <taxon>Spiralia</taxon>
        <taxon>Lophotrochozoa</taxon>
        <taxon>Platyhelminthes</taxon>
        <taxon>Cestoda</taxon>
        <taxon>Eucestoda</taxon>
        <taxon>Diphyllobothriidea</taxon>
        <taxon>Diphyllobothriidae</taxon>
        <taxon>Schistocephalus</taxon>
    </lineage>
</organism>
<name>A0A183T3A2_SCHSO</name>
<evidence type="ECO:0000313" key="3">
    <source>
        <dbReference type="Proteomes" id="UP000275846"/>
    </source>
</evidence>
<evidence type="ECO:0000256" key="1">
    <source>
        <dbReference type="SAM" id="MobiDB-lite"/>
    </source>
</evidence>
<dbReference type="WBParaSite" id="SSLN_0001137301-mRNA-1">
    <property type="protein sequence ID" value="SSLN_0001137301-mRNA-1"/>
    <property type="gene ID" value="SSLN_0001137301"/>
</dbReference>
<evidence type="ECO:0000313" key="4">
    <source>
        <dbReference type="WBParaSite" id="SSLN_0001137301-mRNA-1"/>
    </source>
</evidence>
<dbReference type="EMBL" id="UYSU01036190">
    <property type="protein sequence ID" value="VDL97335.1"/>
    <property type="molecule type" value="Genomic_DNA"/>
</dbReference>
<sequence length="157" mass="16835">MAMARPYALSSFGYPLLNQLCTVLAQELAALCLLLVNPLAVFAKPRVTVLKENLDHSSTMLEYCAYRQLCADRRCFVFRGRRRLQVVTTRRPQPPDDSGALYESAAGTYDEGEEENDDDDDDDDDDNGGGGGGGDSGGATDVAGDGDDCDGGGFKPK</sequence>
<evidence type="ECO:0000313" key="2">
    <source>
        <dbReference type="EMBL" id="VDL97335.1"/>
    </source>
</evidence>
<gene>
    <name evidence="2" type="ORF">SSLN_LOCUS10950</name>
</gene>
<dbReference type="Proteomes" id="UP000275846">
    <property type="component" value="Unassembled WGS sequence"/>
</dbReference>
<feature type="compositionally biased region" description="Acidic residues" evidence="1">
    <location>
        <begin position="110"/>
        <end position="127"/>
    </location>
</feature>
<feature type="region of interest" description="Disordered" evidence="1">
    <location>
        <begin position="86"/>
        <end position="157"/>
    </location>
</feature>
<accession>A0A183T3A2</accession>
<dbReference type="AlphaFoldDB" id="A0A183T3A2"/>